<gene>
    <name evidence="3" type="ORF">Poli38472_002336</name>
</gene>
<feature type="compositionally biased region" description="Basic and acidic residues" evidence="1">
    <location>
        <begin position="545"/>
        <end position="567"/>
    </location>
</feature>
<feature type="region of interest" description="Disordered" evidence="1">
    <location>
        <begin position="369"/>
        <end position="400"/>
    </location>
</feature>
<feature type="region of interest" description="Disordered" evidence="1">
    <location>
        <begin position="494"/>
        <end position="753"/>
    </location>
</feature>
<evidence type="ECO:0000259" key="2">
    <source>
        <dbReference type="Pfam" id="PF13240"/>
    </source>
</evidence>
<feature type="region of interest" description="Disordered" evidence="1">
    <location>
        <begin position="426"/>
        <end position="470"/>
    </location>
</feature>
<evidence type="ECO:0000313" key="3">
    <source>
        <dbReference type="EMBL" id="TMW63395.1"/>
    </source>
</evidence>
<evidence type="ECO:0000256" key="1">
    <source>
        <dbReference type="SAM" id="MobiDB-lite"/>
    </source>
</evidence>
<dbReference type="EMBL" id="SPLM01000072">
    <property type="protein sequence ID" value="TMW63395.1"/>
    <property type="molecule type" value="Genomic_DNA"/>
</dbReference>
<accession>A0A8K1CIM1</accession>
<dbReference type="OrthoDB" id="126967at2759"/>
<keyword evidence="4" id="KW-1185">Reference proteome</keyword>
<evidence type="ECO:0000313" key="4">
    <source>
        <dbReference type="Proteomes" id="UP000794436"/>
    </source>
</evidence>
<feature type="compositionally biased region" description="Polar residues" evidence="1">
    <location>
        <begin position="585"/>
        <end position="600"/>
    </location>
</feature>
<comment type="caution">
    <text evidence="3">The sequence shown here is derived from an EMBL/GenBank/DDBJ whole genome shotgun (WGS) entry which is preliminary data.</text>
</comment>
<feature type="compositionally biased region" description="Basic and acidic residues" evidence="1">
    <location>
        <begin position="641"/>
        <end position="652"/>
    </location>
</feature>
<dbReference type="Pfam" id="PF13240">
    <property type="entry name" value="Zn_Ribbon_1"/>
    <property type="match status" value="1"/>
</dbReference>
<feature type="compositionally biased region" description="Basic and acidic residues" evidence="1">
    <location>
        <begin position="1"/>
        <end position="16"/>
    </location>
</feature>
<dbReference type="InterPro" id="IPR026870">
    <property type="entry name" value="Zinc_ribbon_dom"/>
</dbReference>
<feature type="region of interest" description="Disordered" evidence="1">
    <location>
        <begin position="288"/>
        <end position="332"/>
    </location>
</feature>
<feature type="compositionally biased region" description="Basic and acidic residues" evidence="1">
    <location>
        <begin position="523"/>
        <end position="533"/>
    </location>
</feature>
<dbReference type="AlphaFoldDB" id="A0A8K1CIM1"/>
<feature type="region of interest" description="Disordered" evidence="1">
    <location>
        <begin position="808"/>
        <end position="830"/>
    </location>
</feature>
<feature type="compositionally biased region" description="Basic and acidic residues" evidence="1">
    <location>
        <begin position="426"/>
        <end position="460"/>
    </location>
</feature>
<feature type="compositionally biased region" description="Basic and acidic residues" evidence="1">
    <location>
        <begin position="494"/>
        <end position="515"/>
    </location>
</feature>
<feature type="compositionally biased region" description="Polar residues" evidence="1">
    <location>
        <begin position="120"/>
        <end position="129"/>
    </location>
</feature>
<feature type="compositionally biased region" description="Acidic residues" evidence="1">
    <location>
        <begin position="691"/>
        <end position="705"/>
    </location>
</feature>
<feature type="compositionally biased region" description="Basic and acidic residues" evidence="1">
    <location>
        <begin position="659"/>
        <end position="689"/>
    </location>
</feature>
<feature type="domain" description="Zinc-ribbon" evidence="2">
    <location>
        <begin position="758"/>
        <end position="780"/>
    </location>
</feature>
<feature type="compositionally biased region" description="Basic and acidic residues" evidence="1">
    <location>
        <begin position="91"/>
        <end position="116"/>
    </location>
</feature>
<feature type="compositionally biased region" description="Basic and acidic residues" evidence="1">
    <location>
        <begin position="369"/>
        <end position="392"/>
    </location>
</feature>
<feature type="region of interest" description="Disordered" evidence="1">
    <location>
        <begin position="91"/>
        <end position="130"/>
    </location>
</feature>
<dbReference type="Proteomes" id="UP000794436">
    <property type="component" value="Unassembled WGS sequence"/>
</dbReference>
<feature type="compositionally biased region" description="Basic and acidic residues" evidence="1">
    <location>
        <begin position="706"/>
        <end position="723"/>
    </location>
</feature>
<reference evidence="3" key="1">
    <citation type="submission" date="2019-03" db="EMBL/GenBank/DDBJ databases">
        <title>Long read genome sequence of the mycoparasitic Pythium oligandrum ATCC 38472 isolated from sugarbeet rhizosphere.</title>
        <authorList>
            <person name="Gaulin E."/>
        </authorList>
    </citation>
    <scope>NUCLEOTIDE SEQUENCE</scope>
    <source>
        <strain evidence="3">ATCC 38472_TT</strain>
    </source>
</reference>
<protein>
    <recommendedName>
        <fullName evidence="2">Zinc-ribbon domain-containing protein</fullName>
    </recommendedName>
</protein>
<name>A0A8K1CIM1_PYTOL</name>
<proteinExistence type="predicted"/>
<feature type="compositionally biased region" description="Basic and acidic residues" evidence="1">
    <location>
        <begin position="288"/>
        <end position="323"/>
    </location>
</feature>
<sequence>MDAENDKNEANEEVSGRVKNLRSMFERSSSDSTPQWKKKTPEEKAKAARAIAKPQYVGSLEGEALRRQREMREAERKAQQDAFNGFKRNHYAVEHDSSRQLKERQERLKKAEEDAKQGMTRVTMTTTLRDASAEIMKQRQAEERRIAQLHREIHSKPSMVAVEHDSVRQLRELQEKVKKAEEAARQGMTRVTMTTTMRDATAEIQKQRQAEERRIAQAHREIHSKPSMVAVEHDSVRQLRELQEKVKKAEEATKQGMTRVSVTKTMFDAAADLQKQRQAEDRRIAEATREIHSKPSLKAVEHEAVTQSRELQKKVKKAEEETRQSLSRVNVTKTMLDAGAELQKQRQAEDRRIAEATREIHLKLSSKAVEHEAVAQRREAHEKVKKAEEETRQSLSRVNVTKTMLDAGAELQKQRQAEDRRIAEATREIHSKPSMKAVEHEAVAQRREAHEKVKKAEEATKQGLSRVSTSKTMFDAAADLQKQRQAEDRRIAEATREIHSKPQNNVEHHSADVKRARANSLRQAEEEAIEARRRVSGAKTMVDAVSDKEKQRKEEERRIAQEHRDLYARTSSFTGSDLATEDDSSAYQDTEGPSSNQTAEDLSLEQDKEEASSESVAETPLEQVADESSPEQVTELSAPEQVKEDATPKQVEEESTPEQVKEESAPEQVKEESTPEQVKEEPTVEHVVEESTPEQEPSPEQESSPEQDKEESTVEPVNEKLSVEEDQGETSPEEAKEESTPDQTAEESAVVETKPAGFCSECSTQNPDIARFCRTCGNSLVEMEAFEEDFSPVEFKDKSLEYDHEHPIVEPNSEELQSNVTAQPAFAMSA</sequence>
<feature type="region of interest" description="Disordered" evidence="1">
    <location>
        <begin position="1"/>
        <end position="50"/>
    </location>
</feature>
<organism evidence="3 4">
    <name type="scientific">Pythium oligandrum</name>
    <name type="common">Mycoparasitic fungus</name>
    <dbReference type="NCBI Taxonomy" id="41045"/>
    <lineage>
        <taxon>Eukaryota</taxon>
        <taxon>Sar</taxon>
        <taxon>Stramenopiles</taxon>
        <taxon>Oomycota</taxon>
        <taxon>Peronosporomycetes</taxon>
        <taxon>Pythiales</taxon>
        <taxon>Pythiaceae</taxon>
        <taxon>Pythium</taxon>
    </lineage>
</organism>